<evidence type="ECO:0000256" key="2">
    <source>
        <dbReference type="ARBA" id="ARBA00023242"/>
    </source>
</evidence>
<feature type="compositionally biased region" description="Basic and acidic residues" evidence="3">
    <location>
        <begin position="118"/>
        <end position="127"/>
    </location>
</feature>
<keyword evidence="2" id="KW-0539">Nucleus</keyword>
<dbReference type="SMART" id="SM00298">
    <property type="entry name" value="CHROMO"/>
    <property type="match status" value="1"/>
</dbReference>
<feature type="compositionally biased region" description="Basic and acidic residues" evidence="3">
    <location>
        <begin position="93"/>
        <end position="111"/>
    </location>
</feature>
<proteinExistence type="predicted"/>
<evidence type="ECO:0000313" key="6">
    <source>
        <dbReference type="Proteomes" id="UP000736335"/>
    </source>
</evidence>
<feature type="compositionally biased region" description="Acidic residues" evidence="3">
    <location>
        <begin position="26"/>
        <end position="48"/>
    </location>
</feature>
<dbReference type="InterPro" id="IPR051219">
    <property type="entry name" value="Heterochromatin_chromo-domain"/>
</dbReference>
<keyword evidence="6" id="KW-1185">Reference proteome</keyword>
<evidence type="ECO:0000256" key="1">
    <source>
        <dbReference type="ARBA" id="ARBA00004123"/>
    </source>
</evidence>
<dbReference type="SUPFAM" id="SSF54160">
    <property type="entry name" value="Chromo domain-like"/>
    <property type="match status" value="2"/>
</dbReference>
<evidence type="ECO:0000259" key="4">
    <source>
        <dbReference type="PROSITE" id="PS50013"/>
    </source>
</evidence>
<reference evidence="5" key="1">
    <citation type="journal article" date="2020" name="Nat. Commun.">
        <title>Large-scale genome sequencing of mycorrhizal fungi provides insights into the early evolution of symbiotic traits.</title>
        <authorList>
            <person name="Miyauchi S."/>
            <person name="Kiss E."/>
            <person name="Kuo A."/>
            <person name="Drula E."/>
            <person name="Kohler A."/>
            <person name="Sanchez-Garcia M."/>
            <person name="Morin E."/>
            <person name="Andreopoulos B."/>
            <person name="Barry K.W."/>
            <person name="Bonito G."/>
            <person name="Buee M."/>
            <person name="Carver A."/>
            <person name="Chen C."/>
            <person name="Cichocki N."/>
            <person name="Clum A."/>
            <person name="Culley D."/>
            <person name="Crous P.W."/>
            <person name="Fauchery L."/>
            <person name="Girlanda M."/>
            <person name="Hayes R.D."/>
            <person name="Keri Z."/>
            <person name="LaButti K."/>
            <person name="Lipzen A."/>
            <person name="Lombard V."/>
            <person name="Magnuson J."/>
            <person name="Maillard F."/>
            <person name="Murat C."/>
            <person name="Nolan M."/>
            <person name="Ohm R.A."/>
            <person name="Pangilinan J."/>
            <person name="Pereira M.F."/>
            <person name="Perotto S."/>
            <person name="Peter M."/>
            <person name="Pfister S."/>
            <person name="Riley R."/>
            <person name="Sitrit Y."/>
            <person name="Stielow J.B."/>
            <person name="Szollosi G."/>
            <person name="Zifcakova L."/>
            <person name="Stursova M."/>
            <person name="Spatafora J.W."/>
            <person name="Tedersoo L."/>
            <person name="Vaario L.M."/>
            <person name="Yamada A."/>
            <person name="Yan M."/>
            <person name="Wang P."/>
            <person name="Xu J."/>
            <person name="Bruns T."/>
            <person name="Baldrian P."/>
            <person name="Vilgalys R."/>
            <person name="Dunand C."/>
            <person name="Henrissat B."/>
            <person name="Grigoriev I.V."/>
            <person name="Hibbett D."/>
            <person name="Nagy L.G."/>
            <person name="Martin F.M."/>
        </authorList>
    </citation>
    <scope>NUCLEOTIDE SEQUENCE</scope>
    <source>
        <strain evidence="5">UH-Tt-Lm1</strain>
    </source>
</reference>
<dbReference type="Gene3D" id="2.40.50.40">
    <property type="match status" value="2"/>
</dbReference>
<feature type="region of interest" description="Disordered" evidence="3">
    <location>
        <begin position="1"/>
        <end position="55"/>
    </location>
</feature>
<comment type="caution">
    <text evidence="5">The sequence shown here is derived from an EMBL/GenBank/DDBJ whole genome shotgun (WGS) entry which is preliminary data.</text>
</comment>
<dbReference type="PANTHER" id="PTHR22812">
    <property type="entry name" value="CHROMOBOX PROTEIN"/>
    <property type="match status" value="1"/>
</dbReference>
<feature type="region of interest" description="Disordered" evidence="3">
    <location>
        <begin position="93"/>
        <end position="176"/>
    </location>
</feature>
<dbReference type="InterPro" id="IPR016197">
    <property type="entry name" value="Chromo-like_dom_sf"/>
</dbReference>
<dbReference type="OrthoDB" id="433924at2759"/>
<dbReference type="InterPro" id="IPR000953">
    <property type="entry name" value="Chromo/chromo_shadow_dom"/>
</dbReference>
<dbReference type="PROSITE" id="PS50013">
    <property type="entry name" value="CHROMO_2"/>
    <property type="match status" value="1"/>
</dbReference>
<name>A0A9P6L736_9AGAM</name>
<dbReference type="Pfam" id="PF01393">
    <property type="entry name" value="Chromo_shadow"/>
    <property type="match status" value="1"/>
</dbReference>
<evidence type="ECO:0000313" key="5">
    <source>
        <dbReference type="EMBL" id="KAF9785174.1"/>
    </source>
</evidence>
<dbReference type="AlphaFoldDB" id="A0A9P6L736"/>
<reference evidence="5" key="2">
    <citation type="submission" date="2020-11" db="EMBL/GenBank/DDBJ databases">
        <authorList>
            <consortium name="DOE Joint Genome Institute"/>
            <person name="Kuo A."/>
            <person name="Miyauchi S."/>
            <person name="Kiss E."/>
            <person name="Drula E."/>
            <person name="Kohler A."/>
            <person name="Sanchez-Garcia M."/>
            <person name="Andreopoulos B."/>
            <person name="Barry K.W."/>
            <person name="Bonito G."/>
            <person name="Buee M."/>
            <person name="Carver A."/>
            <person name="Chen C."/>
            <person name="Cichocki N."/>
            <person name="Clum A."/>
            <person name="Culley D."/>
            <person name="Crous P.W."/>
            <person name="Fauchery L."/>
            <person name="Girlanda M."/>
            <person name="Hayes R."/>
            <person name="Keri Z."/>
            <person name="Labutti K."/>
            <person name="Lipzen A."/>
            <person name="Lombard V."/>
            <person name="Magnuson J."/>
            <person name="Maillard F."/>
            <person name="Morin E."/>
            <person name="Murat C."/>
            <person name="Nolan M."/>
            <person name="Ohm R."/>
            <person name="Pangilinan J."/>
            <person name="Pereira M."/>
            <person name="Perotto S."/>
            <person name="Peter M."/>
            <person name="Riley R."/>
            <person name="Sitrit Y."/>
            <person name="Stielow B."/>
            <person name="Szollosi G."/>
            <person name="Zifcakova L."/>
            <person name="Stursova M."/>
            <person name="Spatafora J.W."/>
            <person name="Tedersoo L."/>
            <person name="Vaario L.-M."/>
            <person name="Yamada A."/>
            <person name="Yan M."/>
            <person name="Wang P."/>
            <person name="Xu J."/>
            <person name="Bruns T."/>
            <person name="Baldrian P."/>
            <person name="Vilgalys R."/>
            <person name="Henrissat B."/>
            <person name="Grigoriev I.V."/>
            <person name="Hibbett D."/>
            <person name="Nagy L.G."/>
            <person name="Martin F.M."/>
        </authorList>
    </citation>
    <scope>NUCLEOTIDE SEQUENCE</scope>
    <source>
        <strain evidence="5">UH-Tt-Lm1</strain>
    </source>
</reference>
<dbReference type="EMBL" id="WIUZ02000007">
    <property type="protein sequence ID" value="KAF9785174.1"/>
    <property type="molecule type" value="Genomic_DNA"/>
</dbReference>
<dbReference type="InterPro" id="IPR008251">
    <property type="entry name" value="Chromo_shadow_dom"/>
</dbReference>
<accession>A0A9P6L736</accession>
<comment type="subcellular location">
    <subcellularLocation>
        <location evidence="1">Nucleus</location>
    </subcellularLocation>
</comment>
<sequence>MARATSAHSESESERVRTKKQKKGEESDDPMDEDVDGEDKEEAEEEYEIEKIIDSSTTIFADGETAYHVKWKGYPDSENSWVRESDAPHADELISRFLDEQTKKKAAEKKKSAAKSRKSTDRTQEPKKRGRLSTRHKADSDSDEPERSPVQPTTKKQKKASVSSKKKESDHEEESDVGEFTKLDKYMHLDSWDSLIAKIETIERGDKDKLYIYGLLTTGETFRLASSVANVKFPQKVIKFYEDNLRWKALDEGA</sequence>
<dbReference type="Proteomes" id="UP000736335">
    <property type="component" value="Unassembled WGS sequence"/>
</dbReference>
<dbReference type="SMART" id="SM00300">
    <property type="entry name" value="ChSh"/>
    <property type="match status" value="1"/>
</dbReference>
<dbReference type="GO" id="GO:0005634">
    <property type="term" value="C:nucleus"/>
    <property type="evidence" value="ECO:0007669"/>
    <property type="project" value="UniProtKB-SubCell"/>
</dbReference>
<dbReference type="InterPro" id="IPR023780">
    <property type="entry name" value="Chromo_domain"/>
</dbReference>
<evidence type="ECO:0000256" key="3">
    <source>
        <dbReference type="SAM" id="MobiDB-lite"/>
    </source>
</evidence>
<dbReference type="Pfam" id="PF00385">
    <property type="entry name" value="Chromo"/>
    <property type="match status" value="1"/>
</dbReference>
<gene>
    <name evidence="5" type="ORF">BJ322DRAFT_1061707</name>
</gene>
<dbReference type="GO" id="GO:0006338">
    <property type="term" value="P:chromatin remodeling"/>
    <property type="evidence" value="ECO:0007669"/>
    <property type="project" value="UniProtKB-ARBA"/>
</dbReference>
<organism evidence="5 6">
    <name type="scientific">Thelephora terrestris</name>
    <dbReference type="NCBI Taxonomy" id="56493"/>
    <lineage>
        <taxon>Eukaryota</taxon>
        <taxon>Fungi</taxon>
        <taxon>Dikarya</taxon>
        <taxon>Basidiomycota</taxon>
        <taxon>Agaricomycotina</taxon>
        <taxon>Agaricomycetes</taxon>
        <taxon>Thelephorales</taxon>
        <taxon>Thelephoraceae</taxon>
        <taxon>Thelephora</taxon>
    </lineage>
</organism>
<protein>
    <recommendedName>
        <fullName evidence="4">Chromo domain-containing protein</fullName>
    </recommendedName>
</protein>
<feature type="domain" description="Chromo" evidence="4">
    <location>
        <begin position="47"/>
        <end position="109"/>
    </location>
</feature>